<sequence length="665" mass="69714">MRAERGPWARRGLRFATAVALVLGAGSAPALDLDPFGLFGNRERAPAPSADALPYAVTVEVAGGERALVNALEAASTLYGLRGDAPPDADALVRRAQADLPRLVDALWGAGHYNATVAVEVAGVPLRLGVDRTAAAAAAASAYRAVAQVPVRIVADPGPLFRVRSLAVLGPGGVPLPPEALPPRIVALETGAPARTADILAAQARIVDHFRAGSRPFVRIARADPVVVHPEAALDLTLVVEPGPVIALGEATIGGTTAVDHAVIRSFIYSRPGDPYSPEALASIRRSVGQIEALSSVRVRTPEDESGLDANGNLPLFVDVSDRAPRVVGASARYSTTDGPALRAYWIHRNLFGGAERLRIEGVLSYLTARGPDAVRSGDRKDGIGERLNDLGGRFTVSFLKPALYGTRNDLLLDANVARERTEGYVSRFANVSAGIRHRFAERVSAQIGVEAEVGQARDVLGEIDYTLVGIPASVTYDSTDRPLDPTEGVRATARVAGYPTFLGSSVGLAVAQVNASAYLALDEAARVVLAGRLGLGTIVGADLEDIPANRRFFAGGGGSVRGFRYRSLGPRFLGEPIGGRSLLEGSVEARIKVTDTIGIVPFVDAGTAFASSLPDGSQRLRVAAGLGLRYYTGIGPIRLDVATPVGRERGDRPVAIYIGFGQAF</sequence>
<dbReference type="Pfam" id="PF01103">
    <property type="entry name" value="Omp85"/>
    <property type="match status" value="1"/>
</dbReference>
<keyword evidence="4" id="KW-0732">Signal</keyword>
<evidence type="ECO:0000256" key="1">
    <source>
        <dbReference type="ARBA" id="ARBA00004370"/>
    </source>
</evidence>
<evidence type="ECO:0000313" key="6">
    <source>
        <dbReference type="EMBL" id="KAA2236040.1"/>
    </source>
</evidence>
<reference evidence="6 7" key="2">
    <citation type="submission" date="2019-09" db="EMBL/GenBank/DDBJ databases">
        <authorList>
            <person name="Jin C."/>
        </authorList>
    </citation>
    <scope>NUCLEOTIDE SEQUENCE [LARGE SCALE GENOMIC DNA]</scope>
    <source>
        <strain evidence="6 7">BN140002</strain>
    </source>
</reference>
<dbReference type="Proteomes" id="UP000323142">
    <property type="component" value="Unassembled WGS sequence"/>
</dbReference>
<keyword evidence="2" id="KW-1134">Transmembrane beta strand</keyword>
<evidence type="ECO:0000256" key="2">
    <source>
        <dbReference type="ARBA" id="ARBA00022452"/>
    </source>
</evidence>
<feature type="signal peptide" evidence="4">
    <location>
        <begin position="1"/>
        <end position="30"/>
    </location>
</feature>
<evidence type="ECO:0000256" key="4">
    <source>
        <dbReference type="SAM" id="SignalP"/>
    </source>
</evidence>
<dbReference type="GO" id="GO:0019867">
    <property type="term" value="C:outer membrane"/>
    <property type="evidence" value="ECO:0007669"/>
    <property type="project" value="InterPro"/>
</dbReference>
<dbReference type="PANTHER" id="PTHR12815">
    <property type="entry name" value="SORTING AND ASSEMBLY MACHINERY SAMM50 PROTEIN FAMILY MEMBER"/>
    <property type="match status" value="1"/>
</dbReference>
<dbReference type="InterPro" id="IPR039910">
    <property type="entry name" value="D15-like"/>
</dbReference>
<comment type="subcellular location">
    <subcellularLocation>
        <location evidence="1">Membrane</location>
    </subcellularLocation>
</comment>
<comment type="caution">
    <text evidence="6">The sequence shown here is derived from an EMBL/GenBank/DDBJ whole genome shotgun (WGS) entry which is preliminary data.</text>
</comment>
<dbReference type="Gene3D" id="2.40.160.50">
    <property type="entry name" value="membrane protein fhac: a member of the omp85/tpsb transporter family"/>
    <property type="match status" value="1"/>
</dbReference>
<dbReference type="Gene3D" id="3.10.20.310">
    <property type="entry name" value="membrane protein fhac"/>
    <property type="match status" value="1"/>
</dbReference>
<protein>
    <submittedName>
        <fullName evidence="6">Outer membrane protein assembly factor</fullName>
    </submittedName>
</protein>
<proteinExistence type="predicted"/>
<evidence type="ECO:0000313" key="7">
    <source>
        <dbReference type="Proteomes" id="UP000323142"/>
    </source>
</evidence>
<dbReference type="PANTHER" id="PTHR12815:SF42">
    <property type="entry name" value="BACTERIAL SURFACE ANTIGEN (D15) DOMAIN-CONTAINING PROTEIN"/>
    <property type="match status" value="1"/>
</dbReference>
<dbReference type="OrthoDB" id="9769707at2"/>
<keyword evidence="7" id="KW-1185">Reference proteome</keyword>
<reference evidence="6 7" key="1">
    <citation type="submission" date="2019-09" db="EMBL/GenBank/DDBJ databases">
        <title>Salinarimonas rosea gen. nov., sp. nov., a new member of the a-2 subgroup of the Proteobacteria.</title>
        <authorList>
            <person name="Liu J."/>
        </authorList>
    </citation>
    <scope>NUCLEOTIDE SEQUENCE [LARGE SCALE GENOMIC DNA]</scope>
    <source>
        <strain evidence="6 7">BN140002</strain>
    </source>
</reference>
<accession>A0A5B2VC47</accession>
<dbReference type="RefSeq" id="WP_149819644.1">
    <property type="nucleotide sequence ID" value="NZ_VUOA01000029.1"/>
</dbReference>
<evidence type="ECO:0000256" key="3">
    <source>
        <dbReference type="ARBA" id="ARBA00023136"/>
    </source>
</evidence>
<feature type="chain" id="PRO_5023108926" evidence="4">
    <location>
        <begin position="31"/>
        <end position="665"/>
    </location>
</feature>
<dbReference type="AlphaFoldDB" id="A0A5B2VC47"/>
<name>A0A5B2VC47_9HYPH</name>
<keyword evidence="2" id="KW-0812">Transmembrane</keyword>
<feature type="domain" description="Bacterial surface antigen (D15)" evidence="5">
    <location>
        <begin position="350"/>
        <end position="665"/>
    </location>
</feature>
<gene>
    <name evidence="6" type="ORF">F0L46_16840</name>
</gene>
<evidence type="ECO:0000259" key="5">
    <source>
        <dbReference type="Pfam" id="PF01103"/>
    </source>
</evidence>
<organism evidence="6 7">
    <name type="scientific">Salinarimonas soli</name>
    <dbReference type="NCBI Taxonomy" id="1638099"/>
    <lineage>
        <taxon>Bacteria</taxon>
        <taxon>Pseudomonadati</taxon>
        <taxon>Pseudomonadota</taxon>
        <taxon>Alphaproteobacteria</taxon>
        <taxon>Hyphomicrobiales</taxon>
        <taxon>Salinarimonadaceae</taxon>
        <taxon>Salinarimonas</taxon>
    </lineage>
</organism>
<dbReference type="InterPro" id="IPR000184">
    <property type="entry name" value="Bac_surfAg_D15"/>
</dbReference>
<keyword evidence="3" id="KW-0472">Membrane</keyword>
<dbReference type="EMBL" id="VUOA01000029">
    <property type="protein sequence ID" value="KAA2236040.1"/>
    <property type="molecule type" value="Genomic_DNA"/>
</dbReference>